<keyword evidence="1" id="KW-1133">Transmembrane helix</keyword>
<feature type="transmembrane region" description="Helical" evidence="1">
    <location>
        <begin position="49"/>
        <end position="67"/>
    </location>
</feature>
<accession>A0A2N3XV64</accession>
<dbReference type="AlphaFoldDB" id="A0A2N3XV64"/>
<keyword evidence="3" id="KW-1185">Reference proteome</keyword>
<comment type="caution">
    <text evidence="2">The sequence shown here is derived from an EMBL/GenBank/DDBJ whole genome shotgun (WGS) entry which is preliminary data.</text>
</comment>
<dbReference type="STRING" id="994479.GCA_000194155_01961"/>
<protein>
    <submittedName>
        <fullName evidence="2">Uncharacterized protein</fullName>
    </submittedName>
</protein>
<gene>
    <name evidence="2" type="ORF">A8926_2121</name>
</gene>
<dbReference type="EMBL" id="PJNB01000001">
    <property type="protein sequence ID" value="PKW14501.1"/>
    <property type="molecule type" value="Genomic_DNA"/>
</dbReference>
<reference evidence="2" key="1">
    <citation type="submission" date="2017-12" db="EMBL/GenBank/DDBJ databases">
        <title>Sequencing the genomes of 1000 Actinobacteria strains.</title>
        <authorList>
            <person name="Klenk H.-P."/>
        </authorList>
    </citation>
    <scope>NUCLEOTIDE SEQUENCE [LARGE SCALE GENOMIC DNA]</scope>
    <source>
        <strain evidence="2">DSM 44228</strain>
    </source>
</reference>
<sequence length="96" mass="10253">MIRGCPETTDPSAVQSCRKAAECGTTDQQAPALLKGIWTGCVTVNMKKILTWAGVAFLLFFLFSAPVEASGVINGILESLRGAAEAVITFMQNLFQ</sequence>
<proteinExistence type="predicted"/>
<dbReference type="Proteomes" id="UP000233786">
    <property type="component" value="Unassembled WGS sequence"/>
</dbReference>
<evidence type="ECO:0000256" key="1">
    <source>
        <dbReference type="SAM" id="Phobius"/>
    </source>
</evidence>
<keyword evidence="1" id="KW-0472">Membrane</keyword>
<evidence type="ECO:0000313" key="3">
    <source>
        <dbReference type="Proteomes" id="UP000233786"/>
    </source>
</evidence>
<keyword evidence="1" id="KW-0812">Transmembrane</keyword>
<name>A0A2N3XV64_SACSN</name>
<organism evidence="2 3">
    <name type="scientific">Saccharopolyspora spinosa</name>
    <dbReference type="NCBI Taxonomy" id="60894"/>
    <lineage>
        <taxon>Bacteria</taxon>
        <taxon>Bacillati</taxon>
        <taxon>Actinomycetota</taxon>
        <taxon>Actinomycetes</taxon>
        <taxon>Pseudonocardiales</taxon>
        <taxon>Pseudonocardiaceae</taxon>
        <taxon>Saccharopolyspora</taxon>
    </lineage>
</organism>
<evidence type="ECO:0000313" key="2">
    <source>
        <dbReference type="EMBL" id="PKW14501.1"/>
    </source>
</evidence>